<dbReference type="EMBL" id="KE346361">
    <property type="protein sequence ID" value="KJE90720.1"/>
    <property type="molecule type" value="Genomic_DNA"/>
</dbReference>
<dbReference type="InterPro" id="IPR024704">
    <property type="entry name" value="SMC"/>
</dbReference>
<dbReference type="AlphaFoldDB" id="A0A0D2WKF0"/>
<evidence type="ECO:0000256" key="7">
    <source>
        <dbReference type="ARBA" id="ARBA00023306"/>
    </source>
</evidence>
<evidence type="ECO:0000313" key="12">
    <source>
        <dbReference type="EMBL" id="KJE90720.1"/>
    </source>
</evidence>
<dbReference type="Pfam" id="PF06470">
    <property type="entry name" value="SMC_hinge"/>
    <property type="match status" value="1"/>
</dbReference>
<sequence>MFIKQVTMQGFMSYRDQTIVEPFSPKHNVVVGRNGSGKSSLFLAIRFVLNDLEPPAEETRSQFIMKLLHDGVGGTASAASAMNASVEVCFDNSDSRIPIDSDEVTLRRVIGIKRDDYYIDGKHVVKSDVMNLFESAGFSQANPYYIVQQGKITKLAVQKDADRLQLLKDVAGTSVYDKRREESVKLMDETEGRRGKVDEMLAYIEERLQELEAEKNELKDYQLLDKERRRLEYNIYERELRETREQLEELERTRQAESESNHARHAEAIEVGDKIKLIDREFKALAANVRLLQDEQRGLQDDLQVAIKARAKAELDAKDLVEGVAADKTRKDLLEKDITQLQKLIADREKQLRDTVPKYESVLNQQQALEQQLAESQRRRDDLTAKQGRGAQFATVEERDAWLKQELATLTKSRQEKQKTITSMKTDITRLSQTVESQSGEIDERVADLKKRQTEVESLGHRNAELVRARDDAMNRRKALWQQDASKDAEMENLRADFAKADRNLQGTMSKSLAQAIEAIERIAREKNISGVHGPLIELFQCEEVFHTCVEVTAGNSLFNIVVDNDEIASKLISAMNAEKISGRVTFMPLNRLDPKPVSYPKTKDALPLVDKLQYHPMFKGAIMQIFNKTLICRTMDVASTLAREAKLDCITLEGDQAHRKGALTGGYHDVRTSRLEAMRAKRLAKSKLDSMSQESAKLKRMAASADEEVNKVASETQQSETRRAQLVDSDETLRLELRGLTEARDAARASLEQKQKQLATLEADLATLTSQIDSLKAEVGTQLLSTLNAADQQELRSLLDSIQSLKQQLMTSYETVTQVQSTKTQLESELQQNLKRRRAALEDELRVVSERQRDTLLQTATQTHQTTVGQVTRIQERLAQVEDALTTQNKEEHTLKQQLDTMKDRERVLREALAREGKAIEKILNKRNLLLQRREECTRKIRDLGSLPTEAFDNYQTTPLQRLYELLNKCNENLQKFSHVNKKAVDQYMNFSSQRQMLLERKQDLDKGDQAIKELLESLDHRKDAAIQLTFQQVAKNLTDVFAELVPGGHAKLVMQLKDARELEAEQASRSGDSRRLPPVEAYVGVSIHVSFTGKSSETHLMQQLSGGQKTLVALALIFAIQRCDPAPFYLFDELDQALDETHRTAVAAMIHRLSDRAQFLTTTFKPEMLKDADKVYAVTHRNKVSYIDCVSRAAALDFIAEGGDS</sequence>
<dbReference type="RefSeq" id="XP_004364852.2">
    <property type="nucleotide sequence ID" value="XM_004364795.2"/>
</dbReference>
<feature type="region of interest" description="Disordered" evidence="10">
    <location>
        <begin position="703"/>
        <end position="725"/>
    </location>
</feature>
<dbReference type="Gene3D" id="1.20.1060.20">
    <property type="match status" value="1"/>
</dbReference>
<dbReference type="GO" id="GO:0005694">
    <property type="term" value="C:chromosome"/>
    <property type="evidence" value="ECO:0007669"/>
    <property type="project" value="InterPro"/>
</dbReference>
<keyword evidence="3" id="KW-0132">Cell division</keyword>
<feature type="coiled-coil region" evidence="9">
    <location>
        <begin position="194"/>
        <end position="260"/>
    </location>
</feature>
<evidence type="ECO:0000256" key="5">
    <source>
        <dbReference type="ARBA" id="ARBA00023054"/>
    </source>
</evidence>
<keyword evidence="6 8" id="KW-0539">Nucleus</keyword>
<dbReference type="FunCoup" id="A0A0D2WKF0">
    <property type="interactions" value="724"/>
</dbReference>
<evidence type="ECO:0000313" key="13">
    <source>
        <dbReference type="Proteomes" id="UP000008743"/>
    </source>
</evidence>
<dbReference type="PhylomeDB" id="A0A0D2WKF0"/>
<evidence type="ECO:0000256" key="3">
    <source>
        <dbReference type="ARBA" id="ARBA00022618"/>
    </source>
</evidence>
<evidence type="ECO:0000256" key="2">
    <source>
        <dbReference type="ARBA" id="ARBA00005917"/>
    </source>
</evidence>
<dbReference type="Gene3D" id="3.30.70.1620">
    <property type="match status" value="1"/>
</dbReference>
<evidence type="ECO:0000256" key="8">
    <source>
        <dbReference type="PIRNR" id="PIRNR005719"/>
    </source>
</evidence>
<feature type="coiled-coil region" evidence="9">
    <location>
        <begin position="738"/>
        <end position="941"/>
    </location>
</feature>
<dbReference type="OrthoDB" id="431497at2759"/>
<accession>A0A0D2WKF0</accession>
<keyword evidence="7" id="KW-0131">Cell cycle</keyword>
<dbReference type="GO" id="GO:0051276">
    <property type="term" value="P:chromosome organization"/>
    <property type="evidence" value="ECO:0007669"/>
    <property type="project" value="InterPro"/>
</dbReference>
<evidence type="ECO:0000256" key="9">
    <source>
        <dbReference type="SAM" id="Coils"/>
    </source>
</evidence>
<dbReference type="STRING" id="595528.A0A0D2WKF0"/>
<name>A0A0D2WKF0_CAPO3</name>
<evidence type="ECO:0000256" key="1">
    <source>
        <dbReference type="ARBA" id="ARBA00004123"/>
    </source>
</evidence>
<comment type="subcellular location">
    <subcellularLocation>
        <location evidence="1 8">Nucleus</location>
    </subcellularLocation>
</comment>
<dbReference type="PANTHER" id="PTHR43977">
    <property type="entry name" value="STRUCTURAL MAINTENANCE OF CHROMOSOMES PROTEIN 3"/>
    <property type="match status" value="1"/>
</dbReference>
<dbReference type="GO" id="GO:0005524">
    <property type="term" value="F:ATP binding"/>
    <property type="evidence" value="ECO:0007669"/>
    <property type="project" value="InterPro"/>
</dbReference>
<comment type="similarity">
    <text evidence="2">Belongs to the SMC family. SMC3 subfamily.</text>
</comment>
<evidence type="ECO:0000259" key="11">
    <source>
        <dbReference type="SMART" id="SM00968"/>
    </source>
</evidence>
<dbReference type="CDD" id="cd03272">
    <property type="entry name" value="ABC_SMC3_euk"/>
    <property type="match status" value="1"/>
</dbReference>
<organism evidence="12 13">
    <name type="scientific">Capsaspora owczarzaki (strain ATCC 30864)</name>
    <dbReference type="NCBI Taxonomy" id="595528"/>
    <lineage>
        <taxon>Eukaryota</taxon>
        <taxon>Filasterea</taxon>
        <taxon>Capsaspora</taxon>
    </lineage>
</organism>
<dbReference type="SUPFAM" id="SSF52540">
    <property type="entry name" value="P-loop containing nucleoside triphosphate hydrolases"/>
    <property type="match status" value="1"/>
</dbReference>
<evidence type="ECO:0000256" key="10">
    <source>
        <dbReference type="SAM" id="MobiDB-lite"/>
    </source>
</evidence>
<feature type="coiled-coil region" evidence="9">
    <location>
        <begin position="331"/>
        <end position="386"/>
    </location>
</feature>
<protein>
    <recommendedName>
        <fullName evidence="8">Structural maintenance of chromosomes protein</fullName>
    </recommendedName>
</protein>
<keyword evidence="13" id="KW-1185">Reference proteome</keyword>
<dbReference type="InterPro" id="IPR010935">
    <property type="entry name" value="SMC_hinge"/>
</dbReference>
<dbReference type="GO" id="GO:0005634">
    <property type="term" value="C:nucleus"/>
    <property type="evidence" value="ECO:0007669"/>
    <property type="project" value="UniProtKB-SubCell"/>
</dbReference>
<evidence type="ECO:0000256" key="6">
    <source>
        <dbReference type="ARBA" id="ARBA00023242"/>
    </source>
</evidence>
<gene>
    <name evidence="12" type="ORF">CAOG_001984</name>
</gene>
<dbReference type="SUPFAM" id="SSF75553">
    <property type="entry name" value="Smc hinge domain"/>
    <property type="match status" value="1"/>
</dbReference>
<proteinExistence type="inferred from homology"/>
<dbReference type="InterPro" id="IPR027417">
    <property type="entry name" value="P-loop_NTPase"/>
</dbReference>
<dbReference type="InParanoid" id="A0A0D2WKF0"/>
<dbReference type="FunFam" id="3.40.50.300:FF:000370">
    <property type="entry name" value="Structural maintenance of chromosomes 3"/>
    <property type="match status" value="1"/>
</dbReference>
<dbReference type="InterPro" id="IPR036277">
    <property type="entry name" value="SMC_hinge_sf"/>
</dbReference>
<dbReference type="InterPro" id="IPR041741">
    <property type="entry name" value="SMC3_ABC_euk"/>
</dbReference>
<dbReference type="GO" id="GO:0016887">
    <property type="term" value="F:ATP hydrolysis activity"/>
    <property type="evidence" value="ECO:0007669"/>
    <property type="project" value="InterPro"/>
</dbReference>
<evidence type="ECO:0000256" key="4">
    <source>
        <dbReference type="ARBA" id="ARBA00022776"/>
    </source>
</evidence>
<dbReference type="PIRSF" id="PIRSF005719">
    <property type="entry name" value="SMC"/>
    <property type="match status" value="1"/>
</dbReference>
<feature type="domain" description="SMC hinge" evidence="11">
    <location>
        <begin position="530"/>
        <end position="643"/>
    </location>
</feature>
<dbReference type="InterPro" id="IPR003395">
    <property type="entry name" value="RecF/RecN/SMC_N"/>
</dbReference>
<dbReference type="eggNOG" id="KOG0964">
    <property type="taxonomic scope" value="Eukaryota"/>
</dbReference>
<dbReference type="GO" id="GO:0051301">
    <property type="term" value="P:cell division"/>
    <property type="evidence" value="ECO:0007669"/>
    <property type="project" value="UniProtKB-KW"/>
</dbReference>
<dbReference type="Gene3D" id="3.40.50.300">
    <property type="entry name" value="P-loop containing nucleotide triphosphate hydrolases"/>
    <property type="match status" value="2"/>
</dbReference>
<reference evidence="13" key="1">
    <citation type="submission" date="2011-02" db="EMBL/GenBank/DDBJ databases">
        <title>The Genome Sequence of Capsaspora owczarzaki ATCC 30864.</title>
        <authorList>
            <person name="Russ C."/>
            <person name="Cuomo C."/>
            <person name="Burger G."/>
            <person name="Gray M.W."/>
            <person name="Holland P.W.H."/>
            <person name="King N."/>
            <person name="Lang F.B.F."/>
            <person name="Roger A.J."/>
            <person name="Ruiz-Trillo I."/>
            <person name="Young S.K."/>
            <person name="Zeng Q."/>
            <person name="Gargeya S."/>
            <person name="Alvarado L."/>
            <person name="Berlin A."/>
            <person name="Chapman S.B."/>
            <person name="Chen Z."/>
            <person name="Freedman E."/>
            <person name="Gellesch M."/>
            <person name="Goldberg J."/>
            <person name="Griggs A."/>
            <person name="Gujja S."/>
            <person name="Heilman E."/>
            <person name="Heiman D."/>
            <person name="Howarth C."/>
            <person name="Mehta T."/>
            <person name="Neiman D."/>
            <person name="Pearson M."/>
            <person name="Roberts A."/>
            <person name="Saif S."/>
            <person name="Shea T."/>
            <person name="Shenoy N."/>
            <person name="Sisk P."/>
            <person name="Stolte C."/>
            <person name="Sykes S."/>
            <person name="White J."/>
            <person name="Yandava C."/>
            <person name="Haas B."/>
            <person name="Nusbaum C."/>
            <person name="Birren B."/>
        </authorList>
    </citation>
    <scope>NUCLEOTIDE SEQUENCE</scope>
    <source>
        <strain evidence="13">ATCC 30864</strain>
    </source>
</reference>
<dbReference type="SMART" id="SM00968">
    <property type="entry name" value="SMC_hinge"/>
    <property type="match status" value="1"/>
</dbReference>
<dbReference type="Proteomes" id="UP000008743">
    <property type="component" value="Unassembled WGS sequence"/>
</dbReference>
<dbReference type="Pfam" id="PF02463">
    <property type="entry name" value="SMC_N"/>
    <property type="match status" value="1"/>
</dbReference>
<keyword evidence="5 9" id="KW-0175">Coiled coil</keyword>
<keyword evidence="4" id="KW-0498">Mitosis</keyword>